<organism evidence="10 11">
    <name type="scientific">Rhizobium leguminosarum bv. trifolii WSM2297</name>
    <dbReference type="NCBI Taxonomy" id="754762"/>
    <lineage>
        <taxon>Bacteria</taxon>
        <taxon>Pseudomonadati</taxon>
        <taxon>Pseudomonadota</taxon>
        <taxon>Alphaproteobacteria</taxon>
        <taxon>Hyphomicrobiales</taxon>
        <taxon>Rhizobiaceae</taxon>
        <taxon>Rhizobium/Agrobacterium group</taxon>
        <taxon>Rhizobium</taxon>
    </lineage>
</organism>
<gene>
    <name evidence="10" type="ORF">Rleg4DRAFT_0531</name>
</gene>
<keyword evidence="4 10" id="KW-0762">Sugar transport</keyword>
<proteinExistence type="inferred from homology"/>
<dbReference type="Pfam" id="PF01547">
    <property type="entry name" value="SBP_bac_1"/>
    <property type="match status" value="1"/>
</dbReference>
<feature type="signal peptide" evidence="9">
    <location>
        <begin position="1"/>
        <end position="43"/>
    </location>
</feature>
<comment type="similarity">
    <text evidence="2">Belongs to the bacterial solute-binding protein 1 family.</text>
</comment>
<protein>
    <recommendedName>
        <fullName evidence="8">Probable sugar-binding periplasmic protein</fullName>
    </recommendedName>
</protein>
<dbReference type="Gene3D" id="3.40.190.10">
    <property type="entry name" value="Periplasmic binding protein-like II"/>
    <property type="match status" value="2"/>
</dbReference>
<dbReference type="AlphaFoldDB" id="J0VZU2"/>
<name>J0VZU2_RHILT</name>
<evidence type="ECO:0000256" key="1">
    <source>
        <dbReference type="ARBA" id="ARBA00004418"/>
    </source>
</evidence>
<dbReference type="InterPro" id="IPR006059">
    <property type="entry name" value="SBP"/>
</dbReference>
<keyword evidence="3" id="KW-0813">Transport</keyword>
<dbReference type="SUPFAM" id="SSF53850">
    <property type="entry name" value="Periplasmic binding protein-like II"/>
    <property type="match status" value="1"/>
</dbReference>
<keyword evidence="6" id="KW-0574">Periplasm</keyword>
<evidence type="ECO:0000256" key="5">
    <source>
        <dbReference type="ARBA" id="ARBA00022729"/>
    </source>
</evidence>
<comment type="subcellular location">
    <subcellularLocation>
        <location evidence="1">Periplasm</location>
    </subcellularLocation>
</comment>
<accession>J0VZU2</accession>
<feature type="chain" id="PRO_5003741002" description="Probable sugar-binding periplasmic protein" evidence="9">
    <location>
        <begin position="44"/>
        <end position="439"/>
    </location>
</feature>
<evidence type="ECO:0000256" key="6">
    <source>
        <dbReference type="ARBA" id="ARBA00022764"/>
    </source>
</evidence>
<evidence type="ECO:0000256" key="2">
    <source>
        <dbReference type="ARBA" id="ARBA00008520"/>
    </source>
</evidence>
<comment type="function">
    <text evidence="7">Part of a binding-protein-dependent transport system for a sugar.</text>
</comment>
<evidence type="ECO:0000256" key="4">
    <source>
        <dbReference type="ARBA" id="ARBA00022597"/>
    </source>
</evidence>
<dbReference type="GO" id="GO:0042597">
    <property type="term" value="C:periplasmic space"/>
    <property type="evidence" value="ECO:0007669"/>
    <property type="project" value="UniProtKB-SubCell"/>
</dbReference>
<evidence type="ECO:0000256" key="8">
    <source>
        <dbReference type="ARBA" id="ARBA00049753"/>
    </source>
</evidence>
<keyword evidence="5 9" id="KW-0732">Signal</keyword>
<evidence type="ECO:0000256" key="3">
    <source>
        <dbReference type="ARBA" id="ARBA00022448"/>
    </source>
</evidence>
<dbReference type="EMBL" id="JH719395">
    <property type="protein sequence ID" value="EJC78951.1"/>
    <property type="molecule type" value="Genomic_DNA"/>
</dbReference>
<sequence length="439" mass="46833">MIGAGMVPHLPKRNWEVLSMNRFLTTTAMIALALAGAHVSARAADVKEVQMLHWWTSGGEAAALNVLKEDLSKEGFAWKDVPVAGGGGDAAMTALKAMVAAGTYPTASQMLGYTVLDYAQAGVMGDLTETAKKEGWDKSVPAALQKFSVYDGKWVAAPVNVHSVNWLWINKAVMDKIGGTQPKTFDDLIALLDKAKAAGVIPLALGGQNWQEATMFDSIVLSTGGPEFYKKAFNDLDEASLKSDTMKKSFDNLAKIVKYVDPNFSGRDWNLATAMVIKGDALVQVMGDWAKGEFVAAKKTPDTDFLCYRFPGTEGSVIYNSDMFGMFNVPDDRKAAQAALATATLSKSFQSAFNVVKGSVPARTDVPDTDFDACGKKGIADLKAANEGGTLFGSLAQGYGAPPAIANAYKDVVSKFVHGQIKSSDEAVTQLVQAIDDAR</sequence>
<evidence type="ECO:0000313" key="10">
    <source>
        <dbReference type="EMBL" id="EJC78951.1"/>
    </source>
</evidence>
<dbReference type="InterPro" id="IPR050490">
    <property type="entry name" value="Bact_solute-bd_prot1"/>
</dbReference>
<evidence type="ECO:0000256" key="7">
    <source>
        <dbReference type="ARBA" id="ARBA00049629"/>
    </source>
</evidence>
<evidence type="ECO:0000256" key="9">
    <source>
        <dbReference type="SAM" id="SignalP"/>
    </source>
</evidence>
<reference evidence="10 11" key="1">
    <citation type="submission" date="2012-02" db="EMBL/GenBank/DDBJ databases">
        <title>Improved High-Quality Draft Sequence of Rhizobium leguminosarum bv. trifolii WSM2297.</title>
        <authorList>
            <consortium name="US DOE Joint Genome Institute"/>
            <person name="Lucas S."/>
            <person name="Han J."/>
            <person name="Lapidus A."/>
            <person name="Cheng J.-F."/>
            <person name="Goodwin L."/>
            <person name="Pitluck S."/>
            <person name="Peters L."/>
            <person name="Ovchinnikova G."/>
            <person name="Zhang X."/>
            <person name="Detter J.C."/>
            <person name="Han C."/>
            <person name="Tapia R."/>
            <person name="Land M."/>
            <person name="Hauser L."/>
            <person name="Kyrpides N."/>
            <person name="Ivanova N."/>
            <person name="Pagani I."/>
            <person name="Brau L."/>
            <person name="Yates R."/>
            <person name="O'Hara G."/>
            <person name="Rui T."/>
            <person name="Howieson J."/>
            <person name="Reeve W."/>
            <person name="Woyke T."/>
        </authorList>
    </citation>
    <scope>NUCLEOTIDE SEQUENCE [LARGE SCALE GENOMIC DNA]</scope>
    <source>
        <strain evidence="10 11">WSM2297</strain>
    </source>
</reference>
<dbReference type="PANTHER" id="PTHR43649:SF28">
    <property type="entry name" value="BINDING PROTEIN COMPONENT OF ABC SUGAR TRANSPORTER-RELATED"/>
    <property type="match status" value="1"/>
</dbReference>
<dbReference type="HOGENOM" id="CLU_031285_15_0_5"/>
<dbReference type="PANTHER" id="PTHR43649">
    <property type="entry name" value="ARABINOSE-BINDING PROTEIN-RELATED"/>
    <property type="match status" value="1"/>
</dbReference>
<evidence type="ECO:0000313" key="11">
    <source>
        <dbReference type="Proteomes" id="UP000005732"/>
    </source>
</evidence>
<dbReference type="Proteomes" id="UP000005732">
    <property type="component" value="Unassembled WGS sequence"/>
</dbReference>